<dbReference type="InterPro" id="IPR028994">
    <property type="entry name" value="Integrin_alpha_N"/>
</dbReference>
<protein>
    <submittedName>
        <fullName evidence="7">FG-GAP-like repeat-containing protein</fullName>
    </submittedName>
</protein>
<dbReference type="InterPro" id="IPR013519">
    <property type="entry name" value="Int_alpha_beta-p"/>
</dbReference>
<dbReference type="EMBL" id="BSBI01000004">
    <property type="protein sequence ID" value="GLF95082.1"/>
    <property type="molecule type" value="Genomic_DNA"/>
</dbReference>
<dbReference type="PANTHER" id="PTHR23221:SF7">
    <property type="entry name" value="PHOSPHATIDYLINOSITOL-GLYCAN-SPECIFIC PHOSPHOLIPASE D"/>
    <property type="match status" value="1"/>
</dbReference>
<proteinExistence type="predicted"/>
<keyword evidence="3" id="KW-0378">Hydrolase</keyword>
<dbReference type="PANTHER" id="PTHR23221">
    <property type="entry name" value="GLYCOSYLPHOSPHATIDYLINOSITOL PHOSPHOLIPASE D"/>
    <property type="match status" value="1"/>
</dbReference>
<evidence type="ECO:0000313" key="7">
    <source>
        <dbReference type="EMBL" id="GLF95082.1"/>
    </source>
</evidence>
<keyword evidence="2" id="KW-0677">Repeat</keyword>
<dbReference type="InterPro" id="IPR013517">
    <property type="entry name" value="FG-GAP"/>
</dbReference>
<feature type="chain" id="PRO_5047440961" evidence="6">
    <location>
        <begin position="35"/>
        <end position="478"/>
    </location>
</feature>
<evidence type="ECO:0000256" key="1">
    <source>
        <dbReference type="ARBA" id="ARBA00022729"/>
    </source>
</evidence>
<name>A0ABQ5NXJ7_9ACTN</name>
<organism evidence="7 8">
    <name type="scientific">Streptomyces yaizuensis</name>
    <dbReference type="NCBI Taxonomy" id="2989713"/>
    <lineage>
        <taxon>Bacteria</taxon>
        <taxon>Bacillati</taxon>
        <taxon>Actinomycetota</taxon>
        <taxon>Actinomycetes</taxon>
        <taxon>Kitasatosporales</taxon>
        <taxon>Streptomycetaceae</taxon>
        <taxon>Streptomyces</taxon>
    </lineage>
</organism>
<sequence>MSSRQNLRLAVATAAAAALTGGLLTGATAGAATAAPVKAPAKASAKASAKAPAKGAEYADDFNGDKIRDFVTGSHPGITLRYGVKGGDGTKPKHIDQNSPGIPGVVTRGNNDYDDSFGEVKATADFNQDGYADLAVSDPAETVGKRKGHGMVVVLWGSKKGLGAKATALPAKKSRADGYFGMALAAGDFNGDTKPDLAVADRDTVYLYRGGFSATTGKPAGAVTEHRPAGGKKIIPMSLVAGKVTRDKATDLYALGLSDDGRRPQSVTWFLKGGTTVRSGAYRTSTGAEPAIWAQGVIADFDQDGHGDLATNESQYKGYTGSVLVLRGSENGPAGSYRITQSTAGVATSARKDDRFGAVVSAGKVDGDKYPDLAVSAPGEKVGTTEEAGGVHILRGGPKGLTGTGSQWFTKNTAGIPGQAAAWDAFGEYMALRDMDHDGDADLYVSDIDEKTVLVKGGKKGLDLKSARTVGVNADFVQ</sequence>
<evidence type="ECO:0000256" key="2">
    <source>
        <dbReference type="ARBA" id="ARBA00022737"/>
    </source>
</evidence>
<dbReference type="Proteomes" id="UP001291653">
    <property type="component" value="Unassembled WGS sequence"/>
</dbReference>
<accession>A0ABQ5NXJ7</accession>
<evidence type="ECO:0000313" key="8">
    <source>
        <dbReference type="Proteomes" id="UP001291653"/>
    </source>
</evidence>
<dbReference type="Pfam" id="PF13517">
    <property type="entry name" value="FG-GAP_3"/>
    <property type="match status" value="1"/>
</dbReference>
<evidence type="ECO:0000256" key="6">
    <source>
        <dbReference type="SAM" id="SignalP"/>
    </source>
</evidence>
<evidence type="ECO:0000256" key="4">
    <source>
        <dbReference type="ARBA" id="ARBA00023180"/>
    </source>
</evidence>
<keyword evidence="8" id="KW-1185">Reference proteome</keyword>
<evidence type="ECO:0000256" key="3">
    <source>
        <dbReference type="ARBA" id="ARBA00022801"/>
    </source>
</evidence>
<comment type="caution">
    <text evidence="7">The sequence shown here is derived from an EMBL/GenBank/DDBJ whole genome shotgun (WGS) entry which is preliminary data.</text>
</comment>
<dbReference type="Pfam" id="PF01839">
    <property type="entry name" value="FG-GAP"/>
    <property type="match status" value="1"/>
</dbReference>
<gene>
    <name evidence="7" type="ORF">SYYSPA8_12315</name>
</gene>
<keyword evidence="4" id="KW-0325">Glycoprotein</keyword>
<feature type="signal peptide" evidence="6">
    <location>
        <begin position="1"/>
        <end position="34"/>
    </location>
</feature>
<dbReference type="SUPFAM" id="SSF69318">
    <property type="entry name" value="Integrin alpha N-terminal domain"/>
    <property type="match status" value="1"/>
</dbReference>
<reference evidence="7 8" key="1">
    <citation type="submission" date="2022-10" db="EMBL/GenBank/DDBJ databases">
        <title>Draft genome sequence of Streptomyces sp. YSPA8.</title>
        <authorList>
            <person name="Moriuchi R."/>
            <person name="Dohra H."/>
            <person name="Yamamura H."/>
            <person name="Kodani S."/>
        </authorList>
    </citation>
    <scope>NUCLEOTIDE SEQUENCE [LARGE SCALE GENOMIC DNA]</scope>
    <source>
        <strain evidence="7 8">YSPA8</strain>
    </source>
</reference>
<evidence type="ECO:0000256" key="5">
    <source>
        <dbReference type="SAM" id="MobiDB-lite"/>
    </source>
</evidence>
<dbReference type="RefSeq" id="WP_323447154.1">
    <property type="nucleotide sequence ID" value="NZ_BSBI01000004.1"/>
</dbReference>
<dbReference type="PROSITE" id="PS51470">
    <property type="entry name" value="FG_GAP"/>
    <property type="match status" value="1"/>
</dbReference>
<feature type="region of interest" description="Disordered" evidence="5">
    <location>
        <begin position="83"/>
        <end position="104"/>
    </location>
</feature>
<dbReference type="SMART" id="SM00191">
    <property type="entry name" value="Int_alpha"/>
    <property type="match status" value="3"/>
</dbReference>
<dbReference type="Gene3D" id="2.130.10.130">
    <property type="entry name" value="Integrin alpha, N-terminal"/>
    <property type="match status" value="2"/>
</dbReference>
<keyword evidence="1 6" id="KW-0732">Signal</keyword>